<reference evidence="1" key="1">
    <citation type="journal article" date="2014" name="Int. J. Syst. Evol. Microbiol.">
        <title>Complete genome sequence of Corynebacterium casei LMG S-19264T (=DSM 44701T), isolated from a smear-ripened cheese.</title>
        <authorList>
            <consortium name="US DOE Joint Genome Institute (JGI-PGF)"/>
            <person name="Walter F."/>
            <person name="Albersmeier A."/>
            <person name="Kalinowski J."/>
            <person name="Ruckert C."/>
        </authorList>
    </citation>
    <scope>NUCLEOTIDE SEQUENCE</scope>
    <source>
        <strain evidence="1">CGMCC 4.7110</strain>
    </source>
</reference>
<gene>
    <name evidence="1" type="ORF">GCM10011578_044020</name>
</gene>
<evidence type="ECO:0000313" key="1">
    <source>
        <dbReference type="EMBL" id="GGN15842.1"/>
    </source>
</evidence>
<organism evidence="1 2">
    <name type="scientific">Streptomyces fuscichromogenes</name>
    <dbReference type="NCBI Taxonomy" id="1324013"/>
    <lineage>
        <taxon>Bacteria</taxon>
        <taxon>Bacillati</taxon>
        <taxon>Actinomycetota</taxon>
        <taxon>Actinomycetes</taxon>
        <taxon>Kitasatosporales</taxon>
        <taxon>Streptomycetaceae</taxon>
        <taxon>Streptomyces</taxon>
    </lineage>
</organism>
<proteinExistence type="predicted"/>
<comment type="caution">
    <text evidence="1">The sequence shown here is derived from an EMBL/GenBank/DDBJ whole genome shotgun (WGS) entry which is preliminary data.</text>
</comment>
<dbReference type="RefSeq" id="WP_189264475.1">
    <property type="nucleotide sequence ID" value="NZ_BMML01000009.1"/>
</dbReference>
<name>A0A917XEG2_9ACTN</name>
<dbReference type="AlphaFoldDB" id="A0A917XEG2"/>
<dbReference type="Proteomes" id="UP000653411">
    <property type="component" value="Unassembled WGS sequence"/>
</dbReference>
<sequence>MSNTDDLLNQVKWLIAAQSLSYTSASDACDVYEGFLFSLVVSTASKWGAQVHYEDVHGNTVQDLLFRTGPGQLYQKAKPFTHAVIEFDRAPALEAHVGVRVQGGSGVLHECDVVVLQADEAVLSRRESVAPRGNKCLLAIECKYYTTHLGIELARNFEGLHADLRAQHELFVSNTSAPNVLRYLSARKREYEPLVAPSAPDRVQEVRSQIRRAFKSYLSGYTGSALI</sequence>
<protein>
    <submittedName>
        <fullName evidence="1">Uncharacterized protein</fullName>
    </submittedName>
</protein>
<evidence type="ECO:0000313" key="2">
    <source>
        <dbReference type="Proteomes" id="UP000653411"/>
    </source>
</evidence>
<dbReference type="EMBL" id="BMML01000009">
    <property type="protein sequence ID" value="GGN15842.1"/>
    <property type="molecule type" value="Genomic_DNA"/>
</dbReference>
<accession>A0A917XEG2</accession>
<keyword evidence="2" id="KW-1185">Reference proteome</keyword>
<reference evidence="1" key="2">
    <citation type="submission" date="2020-09" db="EMBL/GenBank/DDBJ databases">
        <authorList>
            <person name="Sun Q."/>
            <person name="Zhou Y."/>
        </authorList>
    </citation>
    <scope>NUCLEOTIDE SEQUENCE</scope>
    <source>
        <strain evidence="1">CGMCC 4.7110</strain>
    </source>
</reference>